<feature type="transmembrane region" description="Helical" evidence="1">
    <location>
        <begin position="326"/>
        <end position="348"/>
    </location>
</feature>
<evidence type="ECO:0000313" key="3">
    <source>
        <dbReference type="EMBL" id="WOO39712.1"/>
    </source>
</evidence>
<dbReference type="RefSeq" id="WP_317831706.1">
    <property type="nucleotide sequence ID" value="NZ_CP136920.1"/>
</dbReference>
<protein>
    <submittedName>
        <fullName evidence="3">Uncharacterized protein</fullName>
    </submittedName>
</protein>
<keyword evidence="1" id="KW-0472">Membrane</keyword>
<gene>
    <name evidence="3" type="ORF">RZN69_13900</name>
</gene>
<accession>A0AAQ3L8M8</accession>
<feature type="chain" id="PRO_5042975068" evidence="2">
    <location>
        <begin position="22"/>
        <end position="603"/>
    </location>
</feature>
<feature type="signal peptide" evidence="2">
    <location>
        <begin position="1"/>
        <end position="21"/>
    </location>
</feature>
<evidence type="ECO:0000256" key="1">
    <source>
        <dbReference type="SAM" id="Phobius"/>
    </source>
</evidence>
<reference evidence="3 4" key="1">
    <citation type="submission" date="2023-10" db="EMBL/GenBank/DDBJ databases">
        <title>Rubellicoccus peritrichatus gen. nov., sp. nov., isolated from an algae of coral reef tank.</title>
        <authorList>
            <person name="Luo J."/>
        </authorList>
    </citation>
    <scope>NUCLEOTIDE SEQUENCE [LARGE SCALE GENOMIC DNA]</scope>
    <source>
        <strain evidence="3 4">CR14</strain>
    </source>
</reference>
<dbReference type="AlphaFoldDB" id="A0AAQ3L8M8"/>
<dbReference type="KEGG" id="puo:RZN69_13900"/>
<organism evidence="3 4">
    <name type="scientific">Rubellicoccus peritrichatus</name>
    <dbReference type="NCBI Taxonomy" id="3080537"/>
    <lineage>
        <taxon>Bacteria</taxon>
        <taxon>Pseudomonadati</taxon>
        <taxon>Verrucomicrobiota</taxon>
        <taxon>Opitutia</taxon>
        <taxon>Puniceicoccales</taxon>
        <taxon>Cerasicoccaceae</taxon>
        <taxon>Rubellicoccus</taxon>
    </lineage>
</organism>
<feature type="transmembrane region" description="Helical" evidence="1">
    <location>
        <begin position="357"/>
        <end position="378"/>
    </location>
</feature>
<proteinExistence type="predicted"/>
<keyword evidence="1" id="KW-0812">Transmembrane</keyword>
<dbReference type="EMBL" id="CP136920">
    <property type="protein sequence ID" value="WOO39712.1"/>
    <property type="molecule type" value="Genomic_DNA"/>
</dbReference>
<evidence type="ECO:0000256" key="2">
    <source>
        <dbReference type="SAM" id="SignalP"/>
    </source>
</evidence>
<dbReference type="Proteomes" id="UP001304300">
    <property type="component" value="Chromosome"/>
</dbReference>
<keyword evidence="1" id="KW-1133">Transmembrane helix</keyword>
<keyword evidence="4" id="KW-1185">Reference proteome</keyword>
<keyword evidence="2" id="KW-0732">Signal</keyword>
<sequence>MIRRRHLLTFIAFVFCLGSIASGQSEHLISTPTKSGYKISVFEAFDSIPSRGFLPVRVEILNGSTKDATWRLQTNSSVTDYTWNSDATMTTSRELFVRAGEKRVFEVLCPIPDVDRGTRSFNGTITGPQTFDNWWQSDKSSSYYGRRDVYGLASERLVLQYAGRIRSHLESLGYNLNTTDGHYAFLPADWRAYTGVDLMWFAQSDWESLAKSERDVLLDWTAAGGDLRILKEAGSNEDDGVSGLPFNGKDWDGYGAGIIRVYPPMEQNSLFEKDLSASKIRKQLGASFWEPFRLGVGKSLPLAGDDEEEDRNLTLESTIEVKIVNFPLVIVSMIAFGIVVGPVNLWFFARGRNRYRLLYTTPTIAVVFSLLLAVSILLSDGIGGEGKISRLLLLLPDRNKEILLEAQYCDTGLLLSRSFSVDPTLWIEPLGSSVTSAGSIYLRGDYEEEEGLYWGNWFGSRRIQGLALEQVRASRSEFEVSSAGGGALEVKSSFPGVCRELYYWLDDKRIFKAEALATGHQVELKPVGKKEFNDWLGRVRLRLGSDLDQTLRQMRLVSGQVFADIEHYTGDAPTTLDSIDWEVYETLVISHAKSPLSSKEAGQ</sequence>
<evidence type="ECO:0000313" key="4">
    <source>
        <dbReference type="Proteomes" id="UP001304300"/>
    </source>
</evidence>
<name>A0AAQ3L8M8_9BACT</name>